<reference evidence="1" key="1">
    <citation type="journal article" date="2023" name="Plant J.">
        <title>The genome of the king protea, Protea cynaroides.</title>
        <authorList>
            <person name="Chang J."/>
            <person name="Duong T.A."/>
            <person name="Schoeman C."/>
            <person name="Ma X."/>
            <person name="Roodt D."/>
            <person name="Barker N."/>
            <person name="Li Z."/>
            <person name="Van de Peer Y."/>
            <person name="Mizrachi E."/>
        </authorList>
    </citation>
    <scope>NUCLEOTIDE SEQUENCE</scope>
    <source>
        <tissue evidence="1">Young leaves</tissue>
    </source>
</reference>
<dbReference type="InterPro" id="IPR009737">
    <property type="entry name" value="Aim32/Apd1-like"/>
</dbReference>
<dbReference type="AlphaFoldDB" id="A0A9Q0HEQ9"/>
<dbReference type="OrthoDB" id="10253744at2759"/>
<sequence length="489" mass="54114">MDAKIDRALGLTATPSLLSSAIAAPASGSSSSHTIAAYGLSSVLVSKKANNVVYLPQELKPDSSIFLVSRHGISSESFDQRIADALNEQPLVIKVLHCNHEIGCSGSLFLDTNLYISKTEITTTPILAFRWDDKISAVENNLHFFPHPLRAQEMAVLMVKASFALAMSGSGDICGYGEIITGKKLWSDASWIHQLIPPWPPPKIVLQQRESEILIELRMLKNQESRVDADNTLILFKGHDGTKTSNGDVLIFPDMIHYRRLTHVDVDTFVEEVLVKDNEWLPGTFEPLSGSYIFVCSHGSWDHRCGVCRTAFIARILGIRKVSVSKKYELECHLLHAITNDLPWYGNWGFKFGAGSFALTVDAYHKAIDTLSNMVVTLFLYQAQKFRTNAILCGVGYRDVAVTATAGRISQIKALSGSVIGGEDILQNVMRHLLPNLDSIFKGRPKINVCRDIQLLRQHYPHVNLEDKVLTHLDGNVTINIITVIVTVG</sequence>
<keyword evidence="2" id="KW-1185">Reference proteome</keyword>
<dbReference type="Pfam" id="PF06999">
    <property type="entry name" value="Suc_Fer-like"/>
    <property type="match status" value="1"/>
</dbReference>
<proteinExistence type="predicted"/>
<dbReference type="PANTHER" id="PTHR31902">
    <property type="entry name" value="ACTIN PATCHES DISTAL PROTEIN 1"/>
    <property type="match status" value="1"/>
</dbReference>
<dbReference type="PANTHER" id="PTHR31902:SF14">
    <property type="entry name" value="ACTIN PATCHES DISTAL PROTEIN 1"/>
    <property type="match status" value="1"/>
</dbReference>
<gene>
    <name evidence="1" type="ORF">NE237_024349</name>
</gene>
<evidence type="ECO:0000313" key="1">
    <source>
        <dbReference type="EMBL" id="KAJ4964410.1"/>
    </source>
</evidence>
<evidence type="ECO:0000313" key="2">
    <source>
        <dbReference type="Proteomes" id="UP001141806"/>
    </source>
</evidence>
<name>A0A9Q0HEQ9_9MAGN</name>
<organism evidence="1 2">
    <name type="scientific">Protea cynaroides</name>
    <dbReference type="NCBI Taxonomy" id="273540"/>
    <lineage>
        <taxon>Eukaryota</taxon>
        <taxon>Viridiplantae</taxon>
        <taxon>Streptophyta</taxon>
        <taxon>Embryophyta</taxon>
        <taxon>Tracheophyta</taxon>
        <taxon>Spermatophyta</taxon>
        <taxon>Magnoliopsida</taxon>
        <taxon>Proteales</taxon>
        <taxon>Proteaceae</taxon>
        <taxon>Protea</taxon>
    </lineage>
</organism>
<comment type="caution">
    <text evidence="1">The sequence shown here is derived from an EMBL/GenBank/DDBJ whole genome shotgun (WGS) entry which is preliminary data.</text>
</comment>
<accession>A0A9Q0HEQ9</accession>
<protein>
    <submittedName>
        <fullName evidence="1">Uncharacterized protein</fullName>
    </submittedName>
</protein>
<dbReference type="EMBL" id="JAMYWD010000008">
    <property type="protein sequence ID" value="KAJ4964410.1"/>
    <property type="molecule type" value="Genomic_DNA"/>
</dbReference>
<dbReference type="Proteomes" id="UP001141806">
    <property type="component" value="Unassembled WGS sequence"/>
</dbReference>